<dbReference type="Gene3D" id="3.40.50.150">
    <property type="entry name" value="Vaccinia Virus protein VP39"/>
    <property type="match status" value="1"/>
</dbReference>
<keyword evidence="2" id="KW-0808">Transferase</keyword>
<dbReference type="PANTHER" id="PTHR42912">
    <property type="entry name" value="METHYLTRANSFERASE"/>
    <property type="match status" value="1"/>
</dbReference>
<evidence type="ECO:0000313" key="2">
    <source>
        <dbReference type="EMBL" id="MFD2024636.1"/>
    </source>
</evidence>
<proteinExistence type="predicted"/>
<dbReference type="InterPro" id="IPR013216">
    <property type="entry name" value="Methyltransf_11"/>
</dbReference>
<dbReference type="EMBL" id="JBHUHF010000001">
    <property type="protein sequence ID" value="MFD2024636.1"/>
    <property type="molecule type" value="Genomic_DNA"/>
</dbReference>
<evidence type="ECO:0000313" key="3">
    <source>
        <dbReference type="Proteomes" id="UP001597338"/>
    </source>
</evidence>
<accession>A0ABW4V1G9</accession>
<sequence length="257" mass="27475">MTDEPTPWSAYLQAYHAHQPGITEAALDHARDPLLGSPYDWLAAALPDQPGRVLDVACGNAPLQPRLTGPMSYLGVDLSEAEVQAAQNRGRGPVVRGDARALPVPDASVDAVVSSMGLMLVQPLAAAIDEMARVLRPNGTAAFLLPARTLLRLADLRPLALLGLHLRGPGSMPQHVSRRRITALLEQADLAVTQATTHRFPFPLHTASDARLAVRSLYTPGRSPERLADAEAALTAISRPGRQLPLPLLRVVARKPG</sequence>
<reference evidence="3" key="1">
    <citation type="journal article" date="2019" name="Int. J. Syst. Evol. Microbiol.">
        <title>The Global Catalogue of Microorganisms (GCM) 10K type strain sequencing project: providing services to taxonomists for standard genome sequencing and annotation.</title>
        <authorList>
            <consortium name="The Broad Institute Genomics Platform"/>
            <consortium name="The Broad Institute Genome Sequencing Center for Infectious Disease"/>
            <person name="Wu L."/>
            <person name="Ma J."/>
        </authorList>
    </citation>
    <scope>NUCLEOTIDE SEQUENCE [LARGE SCALE GENOMIC DNA]</scope>
    <source>
        <strain evidence="3">CCM 7043</strain>
    </source>
</reference>
<organism evidence="2 3">
    <name type="scientific">Promicromonospora aerolata</name>
    <dbReference type="NCBI Taxonomy" id="195749"/>
    <lineage>
        <taxon>Bacteria</taxon>
        <taxon>Bacillati</taxon>
        <taxon>Actinomycetota</taxon>
        <taxon>Actinomycetes</taxon>
        <taxon>Micrococcales</taxon>
        <taxon>Promicromonosporaceae</taxon>
        <taxon>Promicromonospora</taxon>
    </lineage>
</organism>
<dbReference type="EC" id="2.1.1.-" evidence="2"/>
<dbReference type="Pfam" id="PF08241">
    <property type="entry name" value="Methyltransf_11"/>
    <property type="match status" value="1"/>
</dbReference>
<name>A0ABW4V1G9_9MICO</name>
<comment type="caution">
    <text evidence="2">The sequence shown here is derived from an EMBL/GenBank/DDBJ whole genome shotgun (WGS) entry which is preliminary data.</text>
</comment>
<keyword evidence="2" id="KW-0489">Methyltransferase</keyword>
<protein>
    <submittedName>
        <fullName evidence="2">Class I SAM-dependent methyltransferase</fullName>
        <ecNumber evidence="2">2.1.1.-</ecNumber>
    </submittedName>
</protein>
<gene>
    <name evidence="2" type="ORF">ACFSL2_03850</name>
</gene>
<dbReference type="GO" id="GO:0008168">
    <property type="term" value="F:methyltransferase activity"/>
    <property type="evidence" value="ECO:0007669"/>
    <property type="project" value="UniProtKB-KW"/>
</dbReference>
<keyword evidence="3" id="KW-1185">Reference proteome</keyword>
<dbReference type="GO" id="GO:0032259">
    <property type="term" value="P:methylation"/>
    <property type="evidence" value="ECO:0007669"/>
    <property type="project" value="UniProtKB-KW"/>
</dbReference>
<dbReference type="Proteomes" id="UP001597338">
    <property type="component" value="Unassembled WGS sequence"/>
</dbReference>
<evidence type="ECO:0000259" key="1">
    <source>
        <dbReference type="Pfam" id="PF08241"/>
    </source>
</evidence>
<dbReference type="InterPro" id="IPR029063">
    <property type="entry name" value="SAM-dependent_MTases_sf"/>
</dbReference>
<dbReference type="CDD" id="cd02440">
    <property type="entry name" value="AdoMet_MTases"/>
    <property type="match status" value="1"/>
</dbReference>
<dbReference type="PANTHER" id="PTHR42912:SF93">
    <property type="entry name" value="N6-ADENOSINE-METHYLTRANSFERASE TMT1A"/>
    <property type="match status" value="1"/>
</dbReference>
<feature type="domain" description="Methyltransferase type 11" evidence="1">
    <location>
        <begin position="54"/>
        <end position="143"/>
    </location>
</feature>
<dbReference type="InterPro" id="IPR050508">
    <property type="entry name" value="Methyltransf_Superfamily"/>
</dbReference>
<dbReference type="RefSeq" id="WP_377196573.1">
    <property type="nucleotide sequence ID" value="NZ_JBHUHF010000001.1"/>
</dbReference>
<dbReference type="SUPFAM" id="SSF53335">
    <property type="entry name" value="S-adenosyl-L-methionine-dependent methyltransferases"/>
    <property type="match status" value="1"/>
</dbReference>